<evidence type="ECO:0000313" key="2">
    <source>
        <dbReference type="Proteomes" id="UP000663814"/>
    </source>
</evidence>
<name>A0ABS7XDV6_9GAMM</name>
<proteinExistence type="predicted"/>
<reference evidence="1 2" key="1">
    <citation type="submission" date="2021-08" db="EMBL/GenBank/DDBJ databases">
        <title>Rheinheimera aquimaris sp. nov., isolated from seawater of the East Sea in Korea.</title>
        <authorList>
            <person name="Kim K.H."/>
            <person name="Wenting R."/>
            <person name="Kim K.R."/>
            <person name="Jeon C.O."/>
        </authorList>
    </citation>
    <scope>NUCLEOTIDE SEQUENCE [LARGE SCALE GENOMIC DNA]</scope>
    <source>
        <strain evidence="1 2">MA-13</strain>
    </source>
</reference>
<sequence length="46" mass="5029">MTLHLTTIPVLQHSVPAPELVPRLLVKPTLAELTSVQIARHEIAHG</sequence>
<dbReference type="Proteomes" id="UP000663814">
    <property type="component" value="Unassembled WGS sequence"/>
</dbReference>
<comment type="caution">
    <text evidence="1">The sequence shown here is derived from an EMBL/GenBank/DDBJ whole genome shotgun (WGS) entry which is preliminary data.</text>
</comment>
<evidence type="ECO:0000313" key="1">
    <source>
        <dbReference type="EMBL" id="MBZ9613521.1"/>
    </source>
</evidence>
<gene>
    <name evidence="1" type="ORF">I4W93_018160</name>
</gene>
<protein>
    <submittedName>
        <fullName evidence="1">Uncharacterized protein</fullName>
    </submittedName>
</protein>
<organism evidence="1 2">
    <name type="scientific">Rheinheimera maricola</name>
    <dbReference type="NCBI Taxonomy" id="2793282"/>
    <lineage>
        <taxon>Bacteria</taxon>
        <taxon>Pseudomonadati</taxon>
        <taxon>Pseudomonadota</taxon>
        <taxon>Gammaproteobacteria</taxon>
        <taxon>Chromatiales</taxon>
        <taxon>Chromatiaceae</taxon>
        <taxon>Rheinheimera</taxon>
    </lineage>
</organism>
<accession>A0ABS7XDV6</accession>
<dbReference type="RefSeq" id="WP_205312045.1">
    <property type="nucleotide sequence ID" value="NZ_JAERPS020000007.1"/>
</dbReference>
<keyword evidence="2" id="KW-1185">Reference proteome</keyword>
<dbReference type="EMBL" id="JAERPS020000007">
    <property type="protein sequence ID" value="MBZ9613521.1"/>
    <property type="molecule type" value="Genomic_DNA"/>
</dbReference>